<gene>
    <name evidence="1" type="ORF">GCM10007895_03190</name>
</gene>
<reference evidence="1" key="2">
    <citation type="submission" date="2023-01" db="EMBL/GenBank/DDBJ databases">
        <title>Draft genome sequence of Paraferrimonas sedimenticola strain NBRC 101628.</title>
        <authorList>
            <person name="Sun Q."/>
            <person name="Mori K."/>
        </authorList>
    </citation>
    <scope>NUCLEOTIDE SEQUENCE</scope>
    <source>
        <strain evidence="1">NBRC 101628</strain>
    </source>
</reference>
<keyword evidence="2" id="KW-1185">Reference proteome</keyword>
<protein>
    <recommendedName>
        <fullName evidence="3">SRPBCC family protein</fullName>
    </recommendedName>
</protein>
<evidence type="ECO:0000313" key="1">
    <source>
        <dbReference type="EMBL" id="GLP95013.1"/>
    </source>
</evidence>
<dbReference type="SUPFAM" id="SSF55961">
    <property type="entry name" value="Bet v1-like"/>
    <property type="match status" value="1"/>
</dbReference>
<dbReference type="EMBL" id="BSNC01000001">
    <property type="protein sequence ID" value="GLP95013.1"/>
    <property type="molecule type" value="Genomic_DNA"/>
</dbReference>
<accession>A0AA37RT32</accession>
<dbReference type="AlphaFoldDB" id="A0AA37RT32"/>
<proteinExistence type="predicted"/>
<dbReference type="RefSeq" id="WP_095505950.1">
    <property type="nucleotide sequence ID" value="NZ_BSNC01000001.1"/>
</dbReference>
<evidence type="ECO:0008006" key="3">
    <source>
        <dbReference type="Google" id="ProtNLM"/>
    </source>
</evidence>
<sequence>MKYQLQMEINLPRARVIELFDNQDNLHHWQPELKRFTHLSGNPGEVGAKSELIYLMGKREITMIETITLKDLPDRFAGTYETKGMWNSVDNQFIETSPESTLWKFDTEFRCEGVMMRLMAWLMPSSFKKQSLLFMQRFKDFAEAQH</sequence>
<dbReference type="Proteomes" id="UP001161422">
    <property type="component" value="Unassembled WGS sequence"/>
</dbReference>
<name>A0AA37RT32_9GAMM</name>
<organism evidence="1 2">
    <name type="scientific">Paraferrimonas sedimenticola</name>
    <dbReference type="NCBI Taxonomy" id="375674"/>
    <lineage>
        <taxon>Bacteria</taxon>
        <taxon>Pseudomonadati</taxon>
        <taxon>Pseudomonadota</taxon>
        <taxon>Gammaproteobacteria</taxon>
        <taxon>Alteromonadales</taxon>
        <taxon>Ferrimonadaceae</taxon>
        <taxon>Paraferrimonas</taxon>
    </lineage>
</organism>
<dbReference type="InterPro" id="IPR023393">
    <property type="entry name" value="START-like_dom_sf"/>
</dbReference>
<comment type="caution">
    <text evidence="1">The sequence shown here is derived from an EMBL/GenBank/DDBJ whole genome shotgun (WGS) entry which is preliminary data.</text>
</comment>
<dbReference type="Gene3D" id="3.30.530.20">
    <property type="match status" value="1"/>
</dbReference>
<reference evidence="1" key="1">
    <citation type="journal article" date="2014" name="Int. J. Syst. Evol. Microbiol.">
        <title>Complete genome sequence of Corynebacterium casei LMG S-19264T (=DSM 44701T), isolated from a smear-ripened cheese.</title>
        <authorList>
            <consortium name="US DOE Joint Genome Institute (JGI-PGF)"/>
            <person name="Walter F."/>
            <person name="Albersmeier A."/>
            <person name="Kalinowski J."/>
            <person name="Ruckert C."/>
        </authorList>
    </citation>
    <scope>NUCLEOTIDE SEQUENCE</scope>
    <source>
        <strain evidence="1">NBRC 101628</strain>
    </source>
</reference>
<evidence type="ECO:0000313" key="2">
    <source>
        <dbReference type="Proteomes" id="UP001161422"/>
    </source>
</evidence>
<dbReference type="CDD" id="cd07812">
    <property type="entry name" value="SRPBCC"/>
    <property type="match status" value="1"/>
</dbReference>